<evidence type="ECO:0000313" key="3">
    <source>
        <dbReference type="Proteomes" id="UP000231466"/>
    </source>
</evidence>
<organism evidence="2 3">
    <name type="scientific">Candidatus Colwellbacteria bacterium CG10_big_fil_rev_8_21_14_0_10_42_22</name>
    <dbReference type="NCBI Taxonomy" id="1974540"/>
    <lineage>
        <taxon>Bacteria</taxon>
        <taxon>Candidatus Colwelliibacteriota</taxon>
    </lineage>
</organism>
<sequence length="549" mass="58981">MIGSTIKVKHLTNLLLTVLAIFFVSGVLADSVDRGVNDGANDGYQSSETLSVFQSNREYGLTGEDDDASYHYNGWFRFASIAILPGSTINSATLRIKSTTDSFGSGTANTILYGVDEDNHIAPTNTATWQTDHSIHTSASATWDFTIIDSDDITMDSPDISSIIQEIVNRSGWSSGNAIGIHWDENMSDIDRAQGWATYENTSYTQPKLIIDWTPPGITLSTTSITATEDGSTGQYTIVLNEAPSADVVASISVLGSDITRSPASLTFTTSNWATPQTVTITAVDDDLDENNENHTVTHSVSSSDNSYDGMSISDVTVTVTDNDTAGITITETDSSTDVEEGGGTDTYTVVLDSKPTASVSVVISTDDGQVTTNPVGPLTFTTSDWNTPQTITVTAVDDEDVEDIIHADIISHKASSSDAKYSGLEEQVVVHITDNDVLNTGWLQSSTFDTGKTNGFAINSIMWNGTQNSGSVSFQLAVFYGDGDINFTGPNNSSVAVYEADEGVPVRIESANYHPFESGYQYFRYKVYINKGATDPPVINEIIINYSS</sequence>
<dbReference type="InterPro" id="IPR038081">
    <property type="entry name" value="CalX-like_sf"/>
</dbReference>
<name>A0A2H0VGG1_9BACT</name>
<dbReference type="SUPFAM" id="SSF141072">
    <property type="entry name" value="CalX-like"/>
    <property type="match status" value="1"/>
</dbReference>
<evidence type="ECO:0008006" key="4">
    <source>
        <dbReference type="Google" id="ProtNLM"/>
    </source>
</evidence>
<feature type="signal peptide" evidence="1">
    <location>
        <begin position="1"/>
        <end position="29"/>
    </location>
</feature>
<dbReference type="Proteomes" id="UP000231466">
    <property type="component" value="Unassembled WGS sequence"/>
</dbReference>
<accession>A0A2H0VGG1</accession>
<gene>
    <name evidence="2" type="ORF">COT89_00570</name>
</gene>
<evidence type="ECO:0000256" key="1">
    <source>
        <dbReference type="SAM" id="SignalP"/>
    </source>
</evidence>
<proteinExistence type="predicted"/>
<keyword evidence="1" id="KW-0732">Signal</keyword>
<dbReference type="AlphaFoldDB" id="A0A2H0VGG1"/>
<protein>
    <recommendedName>
        <fullName evidence="4">Calx-beta domain-containing protein</fullName>
    </recommendedName>
</protein>
<dbReference type="Gene3D" id="2.60.40.2030">
    <property type="match status" value="1"/>
</dbReference>
<evidence type="ECO:0000313" key="2">
    <source>
        <dbReference type="EMBL" id="PIR98195.1"/>
    </source>
</evidence>
<dbReference type="EMBL" id="PFAH01000002">
    <property type="protein sequence ID" value="PIR98195.1"/>
    <property type="molecule type" value="Genomic_DNA"/>
</dbReference>
<comment type="caution">
    <text evidence="2">The sequence shown here is derived from an EMBL/GenBank/DDBJ whole genome shotgun (WGS) entry which is preliminary data.</text>
</comment>
<feature type="chain" id="PRO_5013668565" description="Calx-beta domain-containing protein" evidence="1">
    <location>
        <begin position="30"/>
        <end position="549"/>
    </location>
</feature>
<reference evidence="3" key="1">
    <citation type="submission" date="2017-09" db="EMBL/GenBank/DDBJ databases">
        <title>Depth-based differentiation of microbial function through sediment-hosted aquifers and enrichment of novel symbionts in the deep terrestrial subsurface.</title>
        <authorList>
            <person name="Probst A.J."/>
            <person name="Ladd B."/>
            <person name="Jarett J.K."/>
            <person name="Geller-Mcgrath D.E."/>
            <person name="Sieber C.M.K."/>
            <person name="Emerson J.B."/>
            <person name="Anantharaman K."/>
            <person name="Thomas B.C."/>
            <person name="Malmstrom R."/>
            <person name="Stieglmeier M."/>
            <person name="Klingl A."/>
            <person name="Woyke T."/>
            <person name="Ryan C.M."/>
            <person name="Banfield J.F."/>
        </authorList>
    </citation>
    <scope>NUCLEOTIDE SEQUENCE [LARGE SCALE GENOMIC DNA]</scope>
</reference>